<gene>
    <name evidence="1" type="ORF">VDLFYP95_01252</name>
</gene>
<dbReference type="AlphaFoldDB" id="A0A6N3B5C9"/>
<name>A0A6N3B5C9_9FIRM</name>
<reference evidence="1" key="1">
    <citation type="submission" date="2019-11" db="EMBL/GenBank/DDBJ databases">
        <authorList>
            <person name="Feng L."/>
        </authorList>
    </citation>
    <scope>NUCLEOTIDE SEQUENCE</scope>
    <source>
        <strain evidence="1">VdisparLFYP95</strain>
    </source>
</reference>
<dbReference type="EMBL" id="CACRUF010000021">
    <property type="protein sequence ID" value="VYT99879.1"/>
    <property type="molecule type" value="Genomic_DNA"/>
</dbReference>
<protein>
    <submittedName>
        <fullName evidence="1">Uncharacterized protein</fullName>
    </submittedName>
</protein>
<sequence>MEFIHDRKGNILFSLQGSKVNRIKFHNKILTLTADEMYQLVDGEEKAFPGEICFKSCDVNVCNVLIFNKTLCEGRFYGKSLCLRDFLNEYADSEFEIITEGYFGNTTTYTGWLWEEGKTPVSAIMYIWNSGDMVYRV</sequence>
<accession>A0A6N3B5C9</accession>
<proteinExistence type="predicted"/>
<evidence type="ECO:0000313" key="1">
    <source>
        <dbReference type="EMBL" id="VYT99879.1"/>
    </source>
</evidence>
<organism evidence="1">
    <name type="scientific">Veillonella dispar</name>
    <dbReference type="NCBI Taxonomy" id="39778"/>
    <lineage>
        <taxon>Bacteria</taxon>
        <taxon>Bacillati</taxon>
        <taxon>Bacillota</taxon>
        <taxon>Negativicutes</taxon>
        <taxon>Veillonellales</taxon>
        <taxon>Veillonellaceae</taxon>
        <taxon>Veillonella</taxon>
    </lineage>
</organism>
<dbReference type="RefSeq" id="WP_156719538.1">
    <property type="nucleotide sequence ID" value="NZ_CACRUF010000021.1"/>
</dbReference>